<organism evidence="1 2">
    <name type="scientific">Mycobacteroides saopaulense</name>
    <dbReference type="NCBI Taxonomy" id="1578165"/>
    <lineage>
        <taxon>Bacteria</taxon>
        <taxon>Bacillati</taxon>
        <taxon>Actinomycetota</taxon>
        <taxon>Actinomycetes</taxon>
        <taxon>Mycobacteriales</taxon>
        <taxon>Mycobacteriaceae</taxon>
        <taxon>Mycobacteroides</taxon>
    </lineage>
</organism>
<reference evidence="1 2" key="1">
    <citation type="submission" date="2016-12" db="EMBL/GenBank/DDBJ databases">
        <title>The new phylogeny of genus Mycobacterium.</title>
        <authorList>
            <person name="Tortoli E."/>
            <person name="Trovato A."/>
            <person name="Cirillo D.M."/>
        </authorList>
    </citation>
    <scope>NUCLEOTIDE SEQUENCE [LARGE SCALE GENOMIC DNA]</scope>
    <source>
        <strain evidence="1 2">CCUG 66554</strain>
    </source>
</reference>
<evidence type="ECO:0008006" key="3">
    <source>
        <dbReference type="Google" id="ProtNLM"/>
    </source>
</evidence>
<dbReference type="AlphaFoldDB" id="A0A1X0J0E8"/>
<dbReference type="RefSeq" id="WP_083017308.1">
    <property type="nucleotide sequence ID" value="NZ_MVII01000019.1"/>
</dbReference>
<gene>
    <name evidence="1" type="ORF">BST43_15130</name>
</gene>
<name>A0A1X0J0E8_9MYCO</name>
<dbReference type="EMBL" id="MVII01000019">
    <property type="protein sequence ID" value="ORB55204.1"/>
    <property type="molecule type" value="Genomic_DNA"/>
</dbReference>
<evidence type="ECO:0000313" key="2">
    <source>
        <dbReference type="Proteomes" id="UP000192434"/>
    </source>
</evidence>
<comment type="caution">
    <text evidence="1">The sequence shown here is derived from an EMBL/GenBank/DDBJ whole genome shotgun (WGS) entry which is preliminary data.</text>
</comment>
<dbReference type="Proteomes" id="UP000192434">
    <property type="component" value="Unassembled WGS sequence"/>
</dbReference>
<sequence length="129" mass="13606">MTRVQTDAADTIKNWLATQSLGAAVALALPAGWTPRNGAQLIVADDGGPVRWPIKSRHMIRLTAYAAGRTEARRIAALAAGKLAASRPRPAGIAHVDGDMGAVLDDRDKETGGYLASVLITVHARTKEI</sequence>
<accession>A0A1X0J0E8</accession>
<dbReference type="OrthoDB" id="4762464at2"/>
<evidence type="ECO:0000313" key="1">
    <source>
        <dbReference type="EMBL" id="ORB55204.1"/>
    </source>
</evidence>
<protein>
    <recommendedName>
        <fullName evidence="3">DUF3168 domain-containing protein</fullName>
    </recommendedName>
</protein>
<proteinExistence type="predicted"/>